<evidence type="ECO:0000256" key="3">
    <source>
        <dbReference type="ARBA" id="ARBA00023015"/>
    </source>
</evidence>
<organism evidence="7 8">
    <name type="scientific">Sporormia fimetaria CBS 119925</name>
    <dbReference type="NCBI Taxonomy" id="1340428"/>
    <lineage>
        <taxon>Eukaryota</taxon>
        <taxon>Fungi</taxon>
        <taxon>Dikarya</taxon>
        <taxon>Ascomycota</taxon>
        <taxon>Pezizomycotina</taxon>
        <taxon>Dothideomycetes</taxon>
        <taxon>Pleosporomycetidae</taxon>
        <taxon>Pleosporales</taxon>
        <taxon>Sporormiaceae</taxon>
        <taxon>Sporormia</taxon>
    </lineage>
</organism>
<evidence type="ECO:0000256" key="1">
    <source>
        <dbReference type="ARBA" id="ARBA00004123"/>
    </source>
</evidence>
<keyword evidence="7" id="KW-0396">Initiation factor</keyword>
<proteinExistence type="inferred from homology"/>
<keyword evidence="8" id="KW-1185">Reference proteome</keyword>
<protein>
    <submittedName>
        <fullName evidence="7">Putative transcription initiation factor TFIID subunit 12</fullName>
    </submittedName>
</protein>
<evidence type="ECO:0000313" key="7">
    <source>
        <dbReference type="EMBL" id="KAF2746893.1"/>
    </source>
</evidence>
<dbReference type="InterPro" id="IPR009072">
    <property type="entry name" value="Histone-fold"/>
</dbReference>
<dbReference type="InterPro" id="IPR037794">
    <property type="entry name" value="TAF12"/>
</dbReference>
<evidence type="ECO:0000256" key="4">
    <source>
        <dbReference type="ARBA" id="ARBA00023163"/>
    </source>
</evidence>
<evidence type="ECO:0000256" key="5">
    <source>
        <dbReference type="ARBA" id="ARBA00023242"/>
    </source>
</evidence>
<keyword evidence="5" id="KW-0539">Nucleus</keyword>
<comment type="subcellular location">
    <subcellularLocation>
        <location evidence="1">Nucleus</location>
    </subcellularLocation>
</comment>
<feature type="domain" description="Transcription initiation factor TFIID subunit 12" evidence="6">
    <location>
        <begin position="24"/>
        <end position="92"/>
    </location>
</feature>
<keyword evidence="7" id="KW-0648">Protein biosynthesis</keyword>
<dbReference type="PANTHER" id="PTHR12264">
    <property type="entry name" value="TRANSCRIPTION INITIATION FACTOR TFIID SUBUNIT 12"/>
    <property type="match status" value="1"/>
</dbReference>
<gene>
    <name evidence="7" type="ORF">M011DRAFT_403746</name>
</gene>
<evidence type="ECO:0000256" key="2">
    <source>
        <dbReference type="ARBA" id="ARBA00007530"/>
    </source>
</evidence>
<dbReference type="GO" id="GO:0051123">
    <property type="term" value="P:RNA polymerase II preinitiation complex assembly"/>
    <property type="evidence" value="ECO:0007669"/>
    <property type="project" value="TreeGrafter"/>
</dbReference>
<dbReference type="OrthoDB" id="2193432at2759"/>
<dbReference type="GO" id="GO:0005669">
    <property type="term" value="C:transcription factor TFIID complex"/>
    <property type="evidence" value="ECO:0007669"/>
    <property type="project" value="InterPro"/>
</dbReference>
<dbReference type="InterPro" id="IPR003228">
    <property type="entry name" value="TFIID_TAF12_dom"/>
</dbReference>
<dbReference type="EMBL" id="MU006575">
    <property type="protein sequence ID" value="KAF2746893.1"/>
    <property type="molecule type" value="Genomic_DNA"/>
</dbReference>
<keyword evidence="4" id="KW-0804">Transcription</keyword>
<reference evidence="7" key="1">
    <citation type="journal article" date="2020" name="Stud. Mycol.">
        <title>101 Dothideomycetes genomes: a test case for predicting lifestyles and emergence of pathogens.</title>
        <authorList>
            <person name="Haridas S."/>
            <person name="Albert R."/>
            <person name="Binder M."/>
            <person name="Bloem J."/>
            <person name="Labutti K."/>
            <person name="Salamov A."/>
            <person name="Andreopoulos B."/>
            <person name="Baker S."/>
            <person name="Barry K."/>
            <person name="Bills G."/>
            <person name="Bluhm B."/>
            <person name="Cannon C."/>
            <person name="Castanera R."/>
            <person name="Culley D."/>
            <person name="Daum C."/>
            <person name="Ezra D."/>
            <person name="Gonzalez J."/>
            <person name="Henrissat B."/>
            <person name="Kuo A."/>
            <person name="Liang C."/>
            <person name="Lipzen A."/>
            <person name="Lutzoni F."/>
            <person name="Magnuson J."/>
            <person name="Mondo S."/>
            <person name="Nolan M."/>
            <person name="Ohm R."/>
            <person name="Pangilinan J."/>
            <person name="Park H.-J."/>
            <person name="Ramirez L."/>
            <person name="Alfaro M."/>
            <person name="Sun H."/>
            <person name="Tritt A."/>
            <person name="Yoshinaga Y."/>
            <person name="Zwiers L.-H."/>
            <person name="Turgeon B."/>
            <person name="Goodwin S."/>
            <person name="Spatafora J."/>
            <person name="Crous P."/>
            <person name="Grigoriev I."/>
        </authorList>
    </citation>
    <scope>NUCLEOTIDE SEQUENCE</scope>
    <source>
        <strain evidence="7">CBS 119925</strain>
    </source>
</reference>
<keyword evidence="3" id="KW-0805">Transcription regulation</keyword>
<evidence type="ECO:0000259" key="6">
    <source>
        <dbReference type="Pfam" id="PF03847"/>
    </source>
</evidence>
<dbReference type="Pfam" id="PF03847">
    <property type="entry name" value="TFIID_20kDa"/>
    <property type="match status" value="1"/>
</dbReference>
<dbReference type="GO" id="GO:0003743">
    <property type="term" value="F:translation initiation factor activity"/>
    <property type="evidence" value="ECO:0007669"/>
    <property type="project" value="UniProtKB-KW"/>
</dbReference>
<dbReference type="GO" id="GO:0000124">
    <property type="term" value="C:SAGA complex"/>
    <property type="evidence" value="ECO:0007669"/>
    <property type="project" value="InterPro"/>
</dbReference>
<accession>A0A6A6V9W9</accession>
<dbReference type="Proteomes" id="UP000799440">
    <property type="component" value="Unassembled WGS sequence"/>
</dbReference>
<dbReference type="FunFam" id="1.10.20.10:FF:000037">
    <property type="entry name" value="Transcription initiation factor TFIID subunit 12"/>
    <property type="match status" value="1"/>
</dbReference>
<dbReference type="Gene3D" id="1.10.20.10">
    <property type="entry name" value="Histone, subunit A"/>
    <property type="match status" value="1"/>
</dbReference>
<dbReference type="AlphaFoldDB" id="A0A6A6V9W9"/>
<comment type="similarity">
    <text evidence="2">Belongs to the TAF12 family.</text>
</comment>
<dbReference type="GO" id="GO:0017025">
    <property type="term" value="F:TBP-class protein binding"/>
    <property type="evidence" value="ECO:0007669"/>
    <property type="project" value="TreeGrafter"/>
</dbReference>
<dbReference type="SUPFAM" id="SSF47113">
    <property type="entry name" value="Histone-fold"/>
    <property type="match status" value="1"/>
</dbReference>
<dbReference type="GO" id="GO:0046982">
    <property type="term" value="F:protein heterodimerization activity"/>
    <property type="evidence" value="ECO:0007669"/>
    <property type="project" value="InterPro"/>
</dbReference>
<dbReference type="CDD" id="cd07981">
    <property type="entry name" value="HFD_TAF12"/>
    <property type="match status" value="1"/>
</dbReference>
<evidence type="ECO:0000313" key="8">
    <source>
        <dbReference type="Proteomes" id="UP000799440"/>
    </source>
</evidence>
<dbReference type="GO" id="GO:0003677">
    <property type="term" value="F:DNA binding"/>
    <property type="evidence" value="ECO:0007669"/>
    <property type="project" value="TreeGrafter"/>
</dbReference>
<dbReference type="PANTHER" id="PTHR12264:SF21">
    <property type="entry name" value="TRANSCRIPTION INITIATION FACTOR TFIID SUBUNIT 12"/>
    <property type="match status" value="1"/>
</dbReference>
<name>A0A6A6V9W9_9PLEO</name>
<sequence>MGQPVISKIPSYQLEGEGERVLNKRKLDEMVRQVTGGSEDALTPEVEEAMLSLADEFVDTVITSACKLAKLRESTHLEIRDLQLVLERNYNIRIPGYSSDEIRTVRRVHPAPGWTQKMNAVQAAKVMGGKTDI</sequence>